<evidence type="ECO:0000313" key="9">
    <source>
        <dbReference type="EMBL" id="OAO93038.1"/>
    </source>
</evidence>
<evidence type="ECO:0000256" key="4">
    <source>
        <dbReference type="ARBA" id="ARBA00023125"/>
    </source>
</evidence>
<accession>A0A178UGY4</accession>
<name>A0A178UGY4_ARATH</name>
<gene>
    <name evidence="9" type="ordered locus">AXX17_At5g15670</name>
</gene>
<sequence>MAGDDPKSSAPKDDGYEDPYINDPFDGFGPFTDEDLINVMADINPNLMDMSFTEHTPPSVLPTLPSDVDETHLFHELDLSISNYDSKDEFETLSFVEDGFTIPLDMFEQPNDEHNDNNDVPGEIGNDNGENIVGDRTRLELSTRVFGGANGLDFEIGGSSTMPVPVTPTISDGVHACNCCRLLRELVHLKEGEERSKLDIYGGIGFICHAILLIQLLAPDSMQRQPLIFHLQHLTMEEVKKFIEDYCSQRVANGLSLLQDTNAAFYQAMSANSIFNQPPPMLTLPSSTDVPLSLLSPNEDHDVPLSLLSPEEALDIQPVPPHVELREEPTTRLPKQREKRQTPLAAQRERTKNMTLKDVCKLFDLPIEQAAKEMKVCVTVLKKICRKGGLPRWPHRKIKSLQAKIEALKTLLLTAKDGEVKARTEAEIERLQRQIDKICSDILKNM</sequence>
<evidence type="ECO:0000256" key="7">
    <source>
        <dbReference type="SAM" id="MobiDB-lite"/>
    </source>
</evidence>
<evidence type="ECO:0000256" key="6">
    <source>
        <dbReference type="ARBA" id="ARBA00023242"/>
    </source>
</evidence>
<keyword evidence="6" id="KW-0539">Nucleus</keyword>
<keyword evidence="2" id="KW-0805">Transcription regulation</keyword>
<evidence type="ECO:0000259" key="8">
    <source>
        <dbReference type="PROSITE" id="PS51519"/>
    </source>
</evidence>
<dbReference type="InterPro" id="IPR003035">
    <property type="entry name" value="RWP-RK_dom"/>
</dbReference>
<evidence type="ECO:0000256" key="3">
    <source>
        <dbReference type="ARBA" id="ARBA00023054"/>
    </source>
</evidence>
<keyword evidence="5" id="KW-0804">Transcription</keyword>
<dbReference type="AlphaFoldDB" id="A0A178UGY4"/>
<keyword evidence="4" id="KW-0238">DNA-binding</keyword>
<dbReference type="GO" id="GO:0003677">
    <property type="term" value="F:DNA binding"/>
    <property type="evidence" value="ECO:0007669"/>
    <property type="project" value="UniProtKB-KW"/>
</dbReference>
<dbReference type="Proteomes" id="UP000078284">
    <property type="component" value="Chromosome 5"/>
</dbReference>
<evidence type="ECO:0000256" key="5">
    <source>
        <dbReference type="ARBA" id="ARBA00023163"/>
    </source>
</evidence>
<evidence type="ECO:0000256" key="1">
    <source>
        <dbReference type="ARBA" id="ARBA00004049"/>
    </source>
</evidence>
<dbReference type="ExpressionAtlas" id="A0A178UGY4">
    <property type="expression patterns" value="baseline and differential"/>
</dbReference>
<dbReference type="Pfam" id="PF02042">
    <property type="entry name" value="RWP-RK"/>
    <property type="match status" value="1"/>
</dbReference>
<reference evidence="10" key="1">
    <citation type="journal article" date="2016" name="Proc. Natl. Acad. Sci. U.S.A.">
        <title>Chromosome-level assembly of Arabidopsis thaliana Ler reveals the extent of translocation and inversion polymorphisms.</title>
        <authorList>
            <person name="Zapata L."/>
            <person name="Ding J."/>
            <person name="Willing E.M."/>
            <person name="Hartwig B."/>
            <person name="Bezdan D."/>
            <person name="Jiao W.B."/>
            <person name="Patel V."/>
            <person name="Velikkakam James G."/>
            <person name="Koornneef M."/>
            <person name="Ossowski S."/>
            <person name="Schneeberger K."/>
        </authorList>
    </citation>
    <scope>NUCLEOTIDE SEQUENCE [LARGE SCALE GENOMIC DNA]</scope>
    <source>
        <strain evidence="10">cv. Landsberg erecta</strain>
    </source>
</reference>
<dbReference type="EMBL" id="LUHQ01000005">
    <property type="protein sequence ID" value="OAO93038.1"/>
    <property type="molecule type" value="Genomic_DNA"/>
</dbReference>
<feature type="region of interest" description="Disordered" evidence="7">
    <location>
        <begin position="1"/>
        <end position="23"/>
    </location>
</feature>
<evidence type="ECO:0000313" key="10">
    <source>
        <dbReference type="Proteomes" id="UP000078284"/>
    </source>
</evidence>
<proteinExistence type="predicted"/>
<feature type="domain" description="RWP-RK" evidence="8">
    <location>
        <begin position="341"/>
        <end position="422"/>
    </location>
</feature>
<feature type="compositionally biased region" description="Basic and acidic residues" evidence="7">
    <location>
        <begin position="1"/>
        <end position="14"/>
    </location>
</feature>
<organism evidence="9 10">
    <name type="scientific">Arabidopsis thaliana</name>
    <name type="common">Mouse-ear cress</name>
    <dbReference type="NCBI Taxonomy" id="3702"/>
    <lineage>
        <taxon>Eukaryota</taxon>
        <taxon>Viridiplantae</taxon>
        <taxon>Streptophyta</taxon>
        <taxon>Embryophyta</taxon>
        <taxon>Tracheophyta</taxon>
        <taxon>Spermatophyta</taxon>
        <taxon>Magnoliopsida</taxon>
        <taxon>eudicotyledons</taxon>
        <taxon>Gunneridae</taxon>
        <taxon>Pentapetalae</taxon>
        <taxon>rosids</taxon>
        <taxon>malvids</taxon>
        <taxon>Brassicales</taxon>
        <taxon>Brassicaceae</taxon>
        <taxon>Camelineae</taxon>
        <taxon>Arabidopsis</taxon>
    </lineage>
</organism>
<feature type="region of interest" description="Disordered" evidence="7">
    <location>
        <begin position="326"/>
        <end position="347"/>
    </location>
</feature>
<dbReference type="PANTHER" id="PTHR46373:SF5">
    <property type="entry name" value="RWP-RK DOMAIN PROTEIN"/>
    <property type="match status" value="1"/>
</dbReference>
<protein>
    <recommendedName>
        <fullName evidence="8">RWP-RK domain-containing protein</fullName>
    </recommendedName>
</protein>
<dbReference type="PANTHER" id="PTHR46373">
    <property type="entry name" value="PROTEIN RKD4"/>
    <property type="match status" value="1"/>
</dbReference>
<evidence type="ECO:0000256" key="2">
    <source>
        <dbReference type="ARBA" id="ARBA00023015"/>
    </source>
</evidence>
<keyword evidence="3" id="KW-0175">Coiled coil</keyword>
<comment type="function">
    <text evidence="1">Putative transcription factor.</text>
</comment>
<dbReference type="PROSITE" id="PS51519">
    <property type="entry name" value="RWP_RK"/>
    <property type="match status" value="1"/>
</dbReference>
<comment type="caution">
    <text evidence="9">The sequence shown here is derived from an EMBL/GenBank/DDBJ whole genome shotgun (WGS) entry which is preliminary data.</text>
</comment>
<dbReference type="GO" id="GO:0003700">
    <property type="term" value="F:DNA-binding transcription factor activity"/>
    <property type="evidence" value="ECO:0007669"/>
    <property type="project" value="InterPro"/>
</dbReference>
<dbReference type="InterPro" id="IPR044607">
    <property type="entry name" value="RKD-like"/>
</dbReference>